<evidence type="ECO:0000313" key="3">
    <source>
        <dbReference type="Proteomes" id="UP000192739"/>
    </source>
</evidence>
<keyword evidence="1" id="KW-0732">Signal</keyword>
<dbReference type="AlphaFoldDB" id="A0A1E3SDZ7"/>
<feature type="signal peptide" evidence="1">
    <location>
        <begin position="1"/>
        <end position="30"/>
    </location>
</feature>
<dbReference type="Proteomes" id="UP000192739">
    <property type="component" value="Unassembled WGS sequence"/>
</dbReference>
<organism evidence="2 3">
    <name type="scientific">Mycobacterium intermedium</name>
    <dbReference type="NCBI Taxonomy" id="28445"/>
    <lineage>
        <taxon>Bacteria</taxon>
        <taxon>Bacillati</taxon>
        <taxon>Actinomycetota</taxon>
        <taxon>Actinomycetes</taxon>
        <taxon>Mycobacteriales</taxon>
        <taxon>Mycobacteriaceae</taxon>
        <taxon>Mycobacterium</taxon>
        <taxon>Mycobacterium simiae complex</taxon>
    </lineage>
</organism>
<dbReference type="EMBL" id="MVHT01000047">
    <property type="protein sequence ID" value="ORB01764.1"/>
    <property type="molecule type" value="Genomic_DNA"/>
</dbReference>
<sequence>MNRIRYCSAAAAITLAIGATTFANLGVASADPNVCGGPATPPCAGPSPLTPEQQCGLVAWQTWLPCNWLGVQVPVGTPGSL</sequence>
<name>A0A1E3SDZ7_MYCIE</name>
<comment type="caution">
    <text evidence="2">The sequence shown here is derived from an EMBL/GenBank/DDBJ whole genome shotgun (WGS) entry which is preliminary data.</text>
</comment>
<keyword evidence="3" id="KW-1185">Reference proteome</keyword>
<gene>
    <name evidence="2" type="ORF">BST27_17290</name>
</gene>
<evidence type="ECO:0000256" key="1">
    <source>
        <dbReference type="SAM" id="SignalP"/>
    </source>
</evidence>
<evidence type="ECO:0008006" key="4">
    <source>
        <dbReference type="Google" id="ProtNLM"/>
    </source>
</evidence>
<accession>A0A1E3SDZ7</accession>
<feature type="chain" id="PRO_5014267917" description="Secreted protein" evidence="1">
    <location>
        <begin position="31"/>
        <end position="81"/>
    </location>
</feature>
<evidence type="ECO:0000313" key="2">
    <source>
        <dbReference type="EMBL" id="ORB01764.1"/>
    </source>
</evidence>
<reference evidence="2 3" key="1">
    <citation type="submission" date="2017-02" db="EMBL/GenBank/DDBJ databases">
        <title>The new phylogeny of genus Mycobacterium.</title>
        <authorList>
            <person name="Tortoli E."/>
            <person name="Trovato A."/>
            <person name="Cirillo D.M."/>
        </authorList>
    </citation>
    <scope>NUCLEOTIDE SEQUENCE [LARGE SCALE GENOMIC DNA]</scope>
    <source>
        <strain evidence="2 3">DSM 44049</strain>
    </source>
</reference>
<protein>
    <recommendedName>
        <fullName evidence="4">Secreted protein</fullName>
    </recommendedName>
</protein>
<proteinExistence type="predicted"/>